<evidence type="ECO:0000259" key="3">
    <source>
        <dbReference type="Pfam" id="PF00149"/>
    </source>
</evidence>
<dbReference type="KEGG" id="cyp:PCC8801_4300"/>
<dbReference type="STRING" id="41431.PCC8801_4300"/>
<proteinExistence type="predicted"/>
<gene>
    <name evidence="4" type="ordered locus">PCC8801_4300</name>
</gene>
<evidence type="ECO:0000256" key="1">
    <source>
        <dbReference type="ARBA" id="ARBA00022729"/>
    </source>
</evidence>
<dbReference type="Proteomes" id="UP000008204">
    <property type="component" value="Chromosome"/>
</dbReference>
<dbReference type="EMBL" id="CP001287">
    <property type="protein sequence ID" value="ACK68223.1"/>
    <property type="molecule type" value="Genomic_DNA"/>
</dbReference>
<reference evidence="5" key="1">
    <citation type="journal article" date="2011" name="MBio">
        <title>Novel metabolic attributes of the genus Cyanothece, comprising a group of unicellular nitrogen-fixing Cyanobacteria.</title>
        <authorList>
            <person name="Bandyopadhyay A."/>
            <person name="Elvitigala T."/>
            <person name="Welsh E."/>
            <person name="Stockel J."/>
            <person name="Liberton M."/>
            <person name="Min H."/>
            <person name="Sherman L.A."/>
            <person name="Pakrasi H.B."/>
        </authorList>
    </citation>
    <scope>NUCLEOTIDE SEQUENCE [LARGE SCALE GENOMIC DNA]</scope>
    <source>
        <strain evidence="5">PCC 8801</strain>
    </source>
</reference>
<evidence type="ECO:0000313" key="5">
    <source>
        <dbReference type="Proteomes" id="UP000008204"/>
    </source>
</evidence>
<keyword evidence="5" id="KW-1185">Reference proteome</keyword>
<protein>
    <submittedName>
        <fullName evidence="4">Metallophosphoesterase</fullName>
    </submittedName>
</protein>
<dbReference type="HOGENOM" id="CLU_064696_0_0_3"/>
<feature type="domain" description="Calcineurin-like phosphoesterase" evidence="3">
    <location>
        <begin position="70"/>
        <end position="288"/>
    </location>
</feature>
<dbReference type="PANTHER" id="PTHR22953:SF153">
    <property type="entry name" value="PURPLE ACID PHOSPHATASE"/>
    <property type="match status" value="1"/>
</dbReference>
<accession>B7JV90</accession>
<dbReference type="InterPro" id="IPR039331">
    <property type="entry name" value="PAPs-like"/>
</dbReference>
<dbReference type="RefSeq" id="WP_015957363.1">
    <property type="nucleotide sequence ID" value="NC_011726.1"/>
</dbReference>
<dbReference type="AlphaFoldDB" id="B7JV90"/>
<evidence type="ECO:0000256" key="2">
    <source>
        <dbReference type="SAM" id="SignalP"/>
    </source>
</evidence>
<sequence>MNYNRRQFIIFLCCLLGVVMATVSHQVFSRNNITSEPPSNVVENPIETPINEPVAAAPSGLFAPVKGDVRIVVISDLNSQYGSTSYEPEVKEAIALTPQWKPDLVLCGGDMIAGQKRSLTQQQIQAMWSAFDANISKPLRQAKIPFGFTIGNHDGSGAISQGKLIFKSERDLASTYWNQPQNNPGLNFVDRGNFPFYYSFIQKDIYYLVWDASTHIISSEQLAWVEKNLASPVAQNAKLRLVIGHLPLYPVAVGRNDGGNFLSNAEKLQALLERYQVHTYISGHHHAYYPGKKDNLELLHAGALGGGPRKLLNSNLSPRKTITVVDINLTSQSTTYTTYDMKTKQVIDIKTLPQSIGKVWRRDLK</sequence>
<dbReference type="GO" id="GO:0003993">
    <property type="term" value="F:acid phosphatase activity"/>
    <property type="evidence" value="ECO:0007669"/>
    <property type="project" value="InterPro"/>
</dbReference>
<dbReference type="Pfam" id="PF00149">
    <property type="entry name" value="Metallophos"/>
    <property type="match status" value="1"/>
</dbReference>
<feature type="chain" id="PRO_5002855793" evidence="2">
    <location>
        <begin position="30"/>
        <end position="365"/>
    </location>
</feature>
<dbReference type="InterPro" id="IPR004843">
    <property type="entry name" value="Calcineurin-like_PHP"/>
</dbReference>
<dbReference type="InterPro" id="IPR029052">
    <property type="entry name" value="Metallo-depent_PP-like"/>
</dbReference>
<feature type="signal peptide" evidence="2">
    <location>
        <begin position="1"/>
        <end position="29"/>
    </location>
</feature>
<dbReference type="eggNOG" id="COG1409">
    <property type="taxonomic scope" value="Bacteria"/>
</dbReference>
<evidence type="ECO:0000313" key="4">
    <source>
        <dbReference type="EMBL" id="ACK68223.1"/>
    </source>
</evidence>
<dbReference type="SUPFAM" id="SSF56300">
    <property type="entry name" value="Metallo-dependent phosphatases"/>
    <property type="match status" value="1"/>
</dbReference>
<dbReference type="Gene3D" id="3.60.21.10">
    <property type="match status" value="1"/>
</dbReference>
<keyword evidence="1 2" id="KW-0732">Signal</keyword>
<dbReference type="PANTHER" id="PTHR22953">
    <property type="entry name" value="ACID PHOSPHATASE RELATED"/>
    <property type="match status" value="1"/>
</dbReference>
<organism evidence="4 5">
    <name type="scientific">Rippkaea orientalis (strain PCC 8801 / RF-1)</name>
    <name type="common">Cyanothece sp. (strain PCC 8801)</name>
    <dbReference type="NCBI Taxonomy" id="41431"/>
    <lineage>
        <taxon>Bacteria</taxon>
        <taxon>Bacillati</taxon>
        <taxon>Cyanobacteriota</taxon>
        <taxon>Cyanophyceae</taxon>
        <taxon>Oscillatoriophycideae</taxon>
        <taxon>Chroococcales</taxon>
        <taxon>Aphanothecaceae</taxon>
        <taxon>Rippkaea</taxon>
        <taxon>Rippkaea orientalis</taxon>
    </lineage>
</organism>
<name>B7JV90_RIPO1</name>
<dbReference type="OrthoDB" id="651281at2"/>